<evidence type="ECO:0000313" key="3">
    <source>
        <dbReference type="Proteomes" id="UP001374535"/>
    </source>
</evidence>
<sequence>MCPLIAHVATKCFRRSQLKAFKSKPKVCGKILSSPTRIEHDPRDSPYYYVTIKTTKLRPFNYKEALKHAHWRQAMQEEIIALEHNHTWTITTLPPNKKAIWFKWVYKTKKKVDGTIDRFKACLVAKGYTQKEVIDYFDTFSPVVKLTNLSEKVYMQLPPGITAAGKNQVARSKEDILLSQRKYALDLLTKTRMLDVAPVSTLMNFSIKISFEGDPLEDPTLTVIGTGLDVLIPVNQPLDTLSTWVTRQSPRNPKSNQRSHPATIYCDNMFVIKIDTNQVFHELTKHIEIDCNLIREKVQEGTVKLLPIHTTLQLADILTNPLPPSTFHNINSKLGSINICAKL</sequence>
<evidence type="ECO:0000259" key="1">
    <source>
        <dbReference type="Pfam" id="PF07727"/>
    </source>
</evidence>
<gene>
    <name evidence="2" type="ORF">V8G54_005269</name>
</gene>
<dbReference type="InterPro" id="IPR013103">
    <property type="entry name" value="RVT_2"/>
</dbReference>
<accession>A0AAQ3P053</accession>
<name>A0AAQ3P053_VIGMU</name>
<protein>
    <recommendedName>
        <fullName evidence="1">Reverse transcriptase Ty1/copia-type domain-containing protein</fullName>
    </recommendedName>
</protein>
<dbReference type="CDD" id="cd09272">
    <property type="entry name" value="RNase_HI_RT_Ty1"/>
    <property type="match status" value="1"/>
</dbReference>
<dbReference type="AlphaFoldDB" id="A0AAQ3P053"/>
<feature type="domain" description="Reverse transcriptase Ty1/copia-type" evidence="1">
    <location>
        <begin position="85"/>
        <end position="147"/>
    </location>
</feature>
<dbReference type="Proteomes" id="UP001374535">
    <property type="component" value="Chromosome 2"/>
</dbReference>
<reference evidence="2 3" key="1">
    <citation type="journal article" date="2023" name="Life. Sci Alliance">
        <title>Evolutionary insights into 3D genome organization and epigenetic landscape of Vigna mungo.</title>
        <authorList>
            <person name="Junaid A."/>
            <person name="Singh B."/>
            <person name="Bhatia S."/>
        </authorList>
    </citation>
    <scope>NUCLEOTIDE SEQUENCE [LARGE SCALE GENOMIC DNA]</scope>
    <source>
        <strain evidence="2">Urdbean</strain>
    </source>
</reference>
<keyword evidence="3" id="KW-1185">Reference proteome</keyword>
<organism evidence="2 3">
    <name type="scientific">Vigna mungo</name>
    <name type="common">Black gram</name>
    <name type="synonym">Phaseolus mungo</name>
    <dbReference type="NCBI Taxonomy" id="3915"/>
    <lineage>
        <taxon>Eukaryota</taxon>
        <taxon>Viridiplantae</taxon>
        <taxon>Streptophyta</taxon>
        <taxon>Embryophyta</taxon>
        <taxon>Tracheophyta</taxon>
        <taxon>Spermatophyta</taxon>
        <taxon>Magnoliopsida</taxon>
        <taxon>eudicotyledons</taxon>
        <taxon>Gunneridae</taxon>
        <taxon>Pentapetalae</taxon>
        <taxon>rosids</taxon>
        <taxon>fabids</taxon>
        <taxon>Fabales</taxon>
        <taxon>Fabaceae</taxon>
        <taxon>Papilionoideae</taxon>
        <taxon>50 kb inversion clade</taxon>
        <taxon>NPAAA clade</taxon>
        <taxon>indigoferoid/millettioid clade</taxon>
        <taxon>Phaseoleae</taxon>
        <taxon>Vigna</taxon>
    </lineage>
</organism>
<proteinExistence type="predicted"/>
<dbReference type="Pfam" id="PF07727">
    <property type="entry name" value="RVT_2"/>
    <property type="match status" value="1"/>
</dbReference>
<dbReference type="EMBL" id="CP144699">
    <property type="protein sequence ID" value="WVZ17947.1"/>
    <property type="molecule type" value="Genomic_DNA"/>
</dbReference>
<evidence type="ECO:0000313" key="2">
    <source>
        <dbReference type="EMBL" id="WVZ17947.1"/>
    </source>
</evidence>